<name>A0A3N0GTE3_9ACTN</name>
<dbReference type="AlphaFoldDB" id="A0A3N0GTE3"/>
<evidence type="ECO:0000313" key="2">
    <source>
        <dbReference type="Proteomes" id="UP000279994"/>
    </source>
</evidence>
<dbReference type="RefSeq" id="WP_123221985.1">
    <property type="nucleotide sequence ID" value="NZ_RJSF01000019.1"/>
</dbReference>
<gene>
    <name evidence="1" type="ORF">EFL26_05980</name>
</gene>
<dbReference type="EMBL" id="RJSF01000019">
    <property type="protein sequence ID" value="RNM15733.1"/>
    <property type="molecule type" value="Genomic_DNA"/>
</dbReference>
<dbReference type="OrthoDB" id="3790630at2"/>
<dbReference type="Proteomes" id="UP000279994">
    <property type="component" value="Unassembled WGS sequence"/>
</dbReference>
<sequence length="69" mass="7492">MSLVATQPWVLVTQWSTRSQEQARRNAMAACTDLAARRLERLDVEAFIADFMARRAAAAQPASSIAGVG</sequence>
<evidence type="ECO:0000313" key="1">
    <source>
        <dbReference type="EMBL" id="RNM15733.1"/>
    </source>
</evidence>
<accession>A0A3N0GTE3</accession>
<reference evidence="1 2" key="1">
    <citation type="submission" date="2018-11" db="EMBL/GenBank/DDBJ databases">
        <authorList>
            <person name="Li F."/>
        </authorList>
    </citation>
    <scope>NUCLEOTIDE SEQUENCE [LARGE SCALE GENOMIC DNA]</scope>
    <source>
        <strain evidence="1 2">Gsoil 818</strain>
    </source>
</reference>
<proteinExistence type="predicted"/>
<organism evidence="1 2">
    <name type="scientific">Nocardioides pocheonensis</name>
    <dbReference type="NCBI Taxonomy" id="661485"/>
    <lineage>
        <taxon>Bacteria</taxon>
        <taxon>Bacillati</taxon>
        <taxon>Actinomycetota</taxon>
        <taxon>Actinomycetes</taxon>
        <taxon>Propionibacteriales</taxon>
        <taxon>Nocardioidaceae</taxon>
        <taxon>Nocardioides</taxon>
    </lineage>
</organism>
<protein>
    <submittedName>
        <fullName evidence="1">Uncharacterized protein</fullName>
    </submittedName>
</protein>
<keyword evidence="2" id="KW-1185">Reference proteome</keyword>
<comment type="caution">
    <text evidence="1">The sequence shown here is derived from an EMBL/GenBank/DDBJ whole genome shotgun (WGS) entry which is preliminary data.</text>
</comment>